<gene>
    <name evidence="2" type="ORF">PBT88_12770</name>
</gene>
<organism evidence="2 3">
    <name type="scientific">Sphingomonas abietis</name>
    <dbReference type="NCBI Taxonomy" id="3012344"/>
    <lineage>
        <taxon>Bacteria</taxon>
        <taxon>Pseudomonadati</taxon>
        <taxon>Pseudomonadota</taxon>
        <taxon>Alphaproteobacteria</taxon>
        <taxon>Sphingomonadales</taxon>
        <taxon>Sphingomonadaceae</taxon>
        <taxon>Sphingomonas</taxon>
    </lineage>
</organism>
<evidence type="ECO:0000313" key="2">
    <source>
        <dbReference type="EMBL" id="WBO21076.1"/>
    </source>
</evidence>
<proteinExistence type="predicted"/>
<feature type="signal peptide" evidence="1">
    <location>
        <begin position="1"/>
        <end position="27"/>
    </location>
</feature>
<dbReference type="EMBL" id="CP115174">
    <property type="protein sequence ID" value="WBO21076.1"/>
    <property type="molecule type" value="Genomic_DNA"/>
</dbReference>
<dbReference type="RefSeq" id="WP_270075726.1">
    <property type="nucleotide sequence ID" value="NZ_CP115174.1"/>
</dbReference>
<evidence type="ECO:0008006" key="4">
    <source>
        <dbReference type="Google" id="ProtNLM"/>
    </source>
</evidence>
<name>A0ABY7NKP0_9SPHN</name>
<feature type="chain" id="PRO_5045740528" description="Copper chaperone PCu(A)C" evidence="1">
    <location>
        <begin position="28"/>
        <end position="206"/>
    </location>
</feature>
<accession>A0ABY7NKP0</accession>
<dbReference type="Proteomes" id="UP001210865">
    <property type="component" value="Chromosome"/>
</dbReference>
<reference evidence="2 3" key="1">
    <citation type="submission" date="2022-12" db="EMBL/GenBank/DDBJ databases">
        <title>Sphingomonas abieness sp. nov., an endophytic bacterium isolated from Abies koreana.</title>
        <authorList>
            <person name="Jiang L."/>
            <person name="Lee J."/>
        </authorList>
    </citation>
    <scope>NUCLEOTIDE SEQUENCE [LARGE SCALE GENOMIC DNA]</scope>
    <source>
        <strain evidence="3">PAMB 00755</strain>
    </source>
</reference>
<evidence type="ECO:0000256" key="1">
    <source>
        <dbReference type="SAM" id="SignalP"/>
    </source>
</evidence>
<evidence type="ECO:0000313" key="3">
    <source>
        <dbReference type="Proteomes" id="UP001210865"/>
    </source>
</evidence>
<protein>
    <recommendedName>
        <fullName evidence="4">Copper chaperone PCu(A)C</fullName>
    </recommendedName>
</protein>
<keyword evidence="1" id="KW-0732">Signal</keyword>
<sequence>MKIVKMGMLMGAGVVLPALMIPAVALAQAAPAAAMQPATPATAAAPAAPAAPSSATLAAGAKVVDTSGGPVGTIESVDGDYAVLATTNSKVRLPKSSFAMGPNGPVIAMTAAQIDAAAAQAAPAKAAAADKPSVTQGAAVSDMQGGAVGTVAAVNAQFATVQLATGTKVRLPITAFAAGDNGGLKIAMTAQQLGAAAGASGGSTGK</sequence>
<keyword evidence="3" id="KW-1185">Reference proteome</keyword>